<dbReference type="PANTHER" id="PTHR34406:SF1">
    <property type="entry name" value="PROTEIN YCEI"/>
    <property type="match status" value="1"/>
</dbReference>
<keyword evidence="1" id="KW-0732">Signal</keyword>
<dbReference type="Pfam" id="PF04264">
    <property type="entry name" value="YceI"/>
    <property type="match status" value="1"/>
</dbReference>
<feature type="domain" description="Lipid/polyisoprenoid-binding YceI-like" evidence="2">
    <location>
        <begin position="34"/>
        <end position="192"/>
    </location>
</feature>
<gene>
    <name evidence="3" type="ORF">ACFQZQ_08540</name>
</gene>
<comment type="caution">
    <text evidence="3">The sequence shown here is derived from an EMBL/GenBank/DDBJ whole genome shotgun (WGS) entry which is preliminary data.</text>
</comment>
<protein>
    <submittedName>
        <fullName evidence="3">YceI family protein</fullName>
    </submittedName>
</protein>
<name>A0ABW2YM36_9GAMM</name>
<dbReference type="Gene3D" id="2.40.128.110">
    <property type="entry name" value="Lipid/polyisoprenoid-binding, YceI-like"/>
    <property type="match status" value="1"/>
</dbReference>
<dbReference type="SMART" id="SM00867">
    <property type="entry name" value="YceI"/>
    <property type="match status" value="1"/>
</dbReference>
<evidence type="ECO:0000313" key="4">
    <source>
        <dbReference type="Proteomes" id="UP001597090"/>
    </source>
</evidence>
<feature type="signal peptide" evidence="1">
    <location>
        <begin position="1"/>
        <end position="32"/>
    </location>
</feature>
<keyword evidence="4" id="KW-1185">Reference proteome</keyword>
<dbReference type="Proteomes" id="UP001597090">
    <property type="component" value="Unassembled WGS sequence"/>
</dbReference>
<evidence type="ECO:0000256" key="1">
    <source>
        <dbReference type="SAM" id="SignalP"/>
    </source>
</evidence>
<sequence>MSSESFACWIFRSMAALAIGAATFAIAAPAQAADYVQAPGSTLTFATRYQGEVFVGRLPGFSTRLSFDPKQLASAKLEVSIPLAGVSVANPDGDDTLKGAEFFHVAKFPQARFSASKFRSLGGGKYAADGSLTLRGISKPVTLNFSWSAGAKPVLLGQATVKRLDFGVGGGEWADTELLPNEVAVSTKVVFAPAK</sequence>
<organism evidence="3 4">
    <name type="scientific">Lysobacter koreensis</name>
    <dbReference type="NCBI Taxonomy" id="266122"/>
    <lineage>
        <taxon>Bacteria</taxon>
        <taxon>Pseudomonadati</taxon>
        <taxon>Pseudomonadota</taxon>
        <taxon>Gammaproteobacteria</taxon>
        <taxon>Lysobacterales</taxon>
        <taxon>Lysobacteraceae</taxon>
        <taxon>Lysobacter</taxon>
    </lineage>
</organism>
<evidence type="ECO:0000259" key="2">
    <source>
        <dbReference type="SMART" id="SM00867"/>
    </source>
</evidence>
<feature type="chain" id="PRO_5045221545" evidence="1">
    <location>
        <begin position="33"/>
        <end position="195"/>
    </location>
</feature>
<proteinExistence type="predicted"/>
<evidence type="ECO:0000313" key="3">
    <source>
        <dbReference type="EMBL" id="MFD0739325.1"/>
    </source>
</evidence>
<reference evidence="4" key="1">
    <citation type="journal article" date="2019" name="Int. J. Syst. Evol. Microbiol.">
        <title>The Global Catalogue of Microorganisms (GCM) 10K type strain sequencing project: providing services to taxonomists for standard genome sequencing and annotation.</title>
        <authorList>
            <consortium name="The Broad Institute Genomics Platform"/>
            <consortium name="The Broad Institute Genome Sequencing Center for Infectious Disease"/>
            <person name="Wu L."/>
            <person name="Ma J."/>
        </authorList>
    </citation>
    <scope>NUCLEOTIDE SEQUENCE [LARGE SCALE GENOMIC DNA]</scope>
    <source>
        <strain evidence="4">CCUG 55491</strain>
    </source>
</reference>
<dbReference type="SUPFAM" id="SSF101874">
    <property type="entry name" value="YceI-like"/>
    <property type="match status" value="1"/>
</dbReference>
<dbReference type="InterPro" id="IPR036761">
    <property type="entry name" value="TTHA0802/YceI-like_sf"/>
</dbReference>
<dbReference type="RefSeq" id="WP_386812326.1">
    <property type="nucleotide sequence ID" value="NZ_JBHTIH010000003.1"/>
</dbReference>
<dbReference type="EMBL" id="JBHTIH010000003">
    <property type="protein sequence ID" value="MFD0739325.1"/>
    <property type="molecule type" value="Genomic_DNA"/>
</dbReference>
<dbReference type="InterPro" id="IPR007372">
    <property type="entry name" value="Lipid/polyisoprenoid-bd_YceI"/>
</dbReference>
<dbReference type="PANTHER" id="PTHR34406">
    <property type="entry name" value="PROTEIN YCEI"/>
    <property type="match status" value="1"/>
</dbReference>
<accession>A0ABW2YM36</accession>